<feature type="transmembrane region" description="Helical" evidence="1">
    <location>
        <begin position="175"/>
        <end position="194"/>
    </location>
</feature>
<dbReference type="EMBL" id="JAWJAV010000001">
    <property type="protein sequence ID" value="MDV2620574.1"/>
    <property type="molecule type" value="Genomic_DNA"/>
</dbReference>
<dbReference type="Proteomes" id="UP001280897">
    <property type="component" value="Unassembled WGS sequence"/>
</dbReference>
<reference evidence="2" key="2">
    <citation type="submission" date="2023-10" db="EMBL/GenBank/DDBJ databases">
        <authorList>
            <person name="Khurajog B."/>
        </authorList>
    </citation>
    <scope>NUCLEOTIDE SEQUENCE</scope>
    <source>
        <strain evidence="2">BF9</strain>
    </source>
</reference>
<evidence type="ECO:0000313" key="3">
    <source>
        <dbReference type="Proteomes" id="UP001280897"/>
    </source>
</evidence>
<feature type="transmembrane region" description="Helical" evidence="1">
    <location>
        <begin position="221"/>
        <end position="241"/>
    </location>
</feature>
<feature type="transmembrane region" description="Helical" evidence="1">
    <location>
        <begin position="112"/>
        <end position="131"/>
    </location>
</feature>
<keyword evidence="1" id="KW-1133">Transmembrane helix</keyword>
<dbReference type="RefSeq" id="WP_317071924.1">
    <property type="nucleotide sequence ID" value="NZ_JAWJAV010000001.1"/>
</dbReference>
<organism evidence="2 3">
    <name type="scientific">Pediococcus acidilactici</name>
    <dbReference type="NCBI Taxonomy" id="1254"/>
    <lineage>
        <taxon>Bacteria</taxon>
        <taxon>Bacillati</taxon>
        <taxon>Bacillota</taxon>
        <taxon>Bacilli</taxon>
        <taxon>Lactobacillales</taxon>
        <taxon>Lactobacillaceae</taxon>
        <taxon>Pediococcus</taxon>
        <taxon>Pediococcus acidilactici group</taxon>
    </lineage>
</organism>
<comment type="caution">
    <text evidence="2">The sequence shown here is derived from an EMBL/GenBank/DDBJ whole genome shotgun (WGS) entry which is preliminary data.</text>
</comment>
<reference evidence="2" key="1">
    <citation type="journal article" date="2023" name="PeerJ">
        <title>Selection and evaluation of lactic acid bacteria from chicken feces in Thailand as potential probiotics.</title>
        <authorList>
            <person name="Khurajog B."/>
            <person name="Disastra Y."/>
            <person name="Lawwyne L.D."/>
            <person name="Sirichokchatchawan W."/>
            <person name="Niyomtham W."/>
            <person name="Yindee J."/>
            <person name="Hampson D.J."/>
            <person name="Prapasarakul N."/>
        </authorList>
    </citation>
    <scope>NUCLEOTIDE SEQUENCE</scope>
    <source>
        <strain evidence="2">BF9</strain>
    </source>
</reference>
<keyword evidence="1" id="KW-0812">Transmembrane</keyword>
<dbReference type="AlphaFoldDB" id="A0AAW8YER2"/>
<sequence length="258" mass="28553">MKLELRQWTRKQRMFLILLIAALMGIVAPLSAYYSDQLIEKFGGGSVASIQLPSPTWDSLMTSYFQSTEQVVLFIMAYLVADACTLGKNPAQQLFYLTRAKKAGPIYFPKMAAGLICVVLGTVMGAGWAVYVDWAFFSSTIRFDLVWPSLLLQALGIVTSVILASTIVIYSGAPFLAAGVIEIGVLISSLFSQLEGFIKWSPTNLLNPTNWLIHPVSWTDLWRPLVLIGILIVGCLILIMVKPLRNQHAVRRVEAITE</sequence>
<keyword evidence="1" id="KW-0472">Membrane</keyword>
<name>A0AAW8YER2_PEDAC</name>
<feature type="transmembrane region" description="Helical" evidence="1">
    <location>
        <begin position="151"/>
        <end position="170"/>
    </location>
</feature>
<feature type="transmembrane region" description="Helical" evidence="1">
    <location>
        <begin position="71"/>
        <end position="91"/>
    </location>
</feature>
<gene>
    <name evidence="2" type="ORF">R0G89_02335</name>
</gene>
<protein>
    <submittedName>
        <fullName evidence="2">ABC transporter</fullName>
    </submittedName>
</protein>
<accession>A0AAW8YER2</accession>
<evidence type="ECO:0000256" key="1">
    <source>
        <dbReference type="SAM" id="Phobius"/>
    </source>
</evidence>
<proteinExistence type="predicted"/>
<evidence type="ECO:0000313" key="2">
    <source>
        <dbReference type="EMBL" id="MDV2620574.1"/>
    </source>
</evidence>